<dbReference type="GO" id="GO:0005829">
    <property type="term" value="C:cytosol"/>
    <property type="evidence" value="ECO:0007669"/>
    <property type="project" value="TreeGrafter"/>
</dbReference>
<dbReference type="HOGENOM" id="CLU_107139_3_0_9"/>
<name>E7N3J0_9FIRM</name>
<dbReference type="EMBL" id="AECV01000035">
    <property type="protein sequence ID" value="EFW29175.1"/>
    <property type="molecule type" value="Genomic_DNA"/>
</dbReference>
<dbReference type="PANTHER" id="PTHR34986:SF1">
    <property type="entry name" value="PROTEIN YIAL"/>
    <property type="match status" value="1"/>
</dbReference>
<gene>
    <name evidence="1" type="ORF">HMPREF9555_01580</name>
</gene>
<organism evidence="1 2">
    <name type="scientific">Selenomonas artemidis F0399</name>
    <dbReference type="NCBI Taxonomy" id="749551"/>
    <lineage>
        <taxon>Bacteria</taxon>
        <taxon>Bacillati</taxon>
        <taxon>Bacillota</taxon>
        <taxon>Negativicutes</taxon>
        <taxon>Selenomonadales</taxon>
        <taxon>Selenomonadaceae</taxon>
        <taxon>Selenomonas</taxon>
    </lineage>
</organism>
<dbReference type="InterPro" id="IPR037012">
    <property type="entry name" value="NanQ/TabA/YiaL_sf"/>
</dbReference>
<dbReference type="STRING" id="749551.HMPREF9555_01580"/>
<evidence type="ECO:0000313" key="2">
    <source>
        <dbReference type="Proteomes" id="UP000004633"/>
    </source>
</evidence>
<dbReference type="Gene3D" id="2.60.120.370">
    <property type="entry name" value="YhcH/YjgK/YiaL"/>
    <property type="match status" value="1"/>
</dbReference>
<reference evidence="1 2" key="1">
    <citation type="submission" date="2010-08" db="EMBL/GenBank/DDBJ databases">
        <authorList>
            <person name="Weinstock G."/>
            <person name="Sodergren E."/>
            <person name="Clifton S."/>
            <person name="Fulton L."/>
            <person name="Fulton B."/>
            <person name="Courtney L."/>
            <person name="Fronick C."/>
            <person name="Harrison M."/>
            <person name="Strong C."/>
            <person name="Farmer C."/>
            <person name="Delahaunty K."/>
            <person name="Markovic C."/>
            <person name="Hall O."/>
            <person name="Minx P."/>
            <person name="Tomlinson C."/>
            <person name="Mitreva M."/>
            <person name="Hou S."/>
            <person name="Chen J."/>
            <person name="Wollam A."/>
            <person name="Pepin K.H."/>
            <person name="Johnson M."/>
            <person name="Bhonagiri V."/>
            <person name="Zhang X."/>
            <person name="Suruliraj S."/>
            <person name="Warren W."/>
            <person name="Chinwalla A."/>
            <person name="Mardis E.R."/>
            <person name="Wilson R.K."/>
        </authorList>
    </citation>
    <scope>NUCLEOTIDE SEQUENCE [LARGE SCALE GENOMIC DNA]</scope>
    <source>
        <strain evidence="1 2">F0399</strain>
    </source>
</reference>
<proteinExistence type="predicted"/>
<dbReference type="SUPFAM" id="SSF51197">
    <property type="entry name" value="Clavaminate synthase-like"/>
    <property type="match status" value="1"/>
</dbReference>
<dbReference type="Proteomes" id="UP000004633">
    <property type="component" value="Unassembled WGS sequence"/>
</dbReference>
<protein>
    <submittedName>
        <fullName evidence="1">YhcH/YjgK/YiaL family protein</fullName>
    </submittedName>
</protein>
<comment type="caution">
    <text evidence="1">The sequence shown here is derived from an EMBL/GenBank/DDBJ whole genome shotgun (WGS) entry which is preliminary data.</text>
</comment>
<keyword evidence="2" id="KW-1185">Reference proteome</keyword>
<evidence type="ECO:0000313" key="1">
    <source>
        <dbReference type="EMBL" id="EFW29175.1"/>
    </source>
</evidence>
<dbReference type="PANTHER" id="PTHR34986">
    <property type="entry name" value="EVOLVED BETA-GALACTOSIDASE SUBUNIT BETA"/>
    <property type="match status" value="1"/>
</dbReference>
<dbReference type="InterPro" id="IPR004375">
    <property type="entry name" value="NanQ/TabA/YiaL"/>
</dbReference>
<dbReference type="AlphaFoldDB" id="E7N3J0"/>
<sequence>MQTGQLKEMVKDKSLPAPIQKALQVLHLRDIANMQTGRVEIAGEDMYADVFDAVTRRYGDQRAEAHEQYYDVQYLARGAERLHYAPQGTEGEVAARIPERDLIFYRGTPDPEYIDAVPGTVTIFAPGEIHRPTVAAGEPMEIRKAVVKVHSSLMTS</sequence>
<dbReference type="Pfam" id="PF04074">
    <property type="entry name" value="DUF386"/>
    <property type="match status" value="1"/>
</dbReference>
<accession>E7N3J0</accession>
<dbReference type="NCBIfam" id="TIGR00022">
    <property type="entry name" value="YhcH/YjgK/YiaL family protein"/>
    <property type="match status" value="1"/>
</dbReference>
<dbReference type="RefSeq" id="WP_009350224.1">
    <property type="nucleotide sequence ID" value="NZ_GL638147.1"/>
</dbReference>